<evidence type="ECO:0000313" key="1">
    <source>
        <dbReference type="EMBL" id="RHZ69526.1"/>
    </source>
</evidence>
<reference evidence="1 2" key="1">
    <citation type="submission" date="2018-08" db="EMBL/GenBank/DDBJ databases">
        <title>Genome and evolution of the arbuscular mycorrhizal fungus Diversispora epigaea (formerly Glomus versiforme) and its bacterial endosymbionts.</title>
        <authorList>
            <person name="Sun X."/>
            <person name="Fei Z."/>
            <person name="Harrison M."/>
        </authorList>
    </citation>
    <scope>NUCLEOTIDE SEQUENCE [LARGE SCALE GENOMIC DNA]</scope>
    <source>
        <strain evidence="1 2">IT104</strain>
    </source>
</reference>
<evidence type="ECO:0000313" key="2">
    <source>
        <dbReference type="Proteomes" id="UP000266861"/>
    </source>
</evidence>
<dbReference type="EMBL" id="PQFF01000259">
    <property type="protein sequence ID" value="RHZ69526.1"/>
    <property type="molecule type" value="Genomic_DNA"/>
</dbReference>
<accession>A0A397I6Y6</accession>
<dbReference type="Proteomes" id="UP000266861">
    <property type="component" value="Unassembled WGS sequence"/>
</dbReference>
<dbReference type="AlphaFoldDB" id="A0A397I6Y6"/>
<name>A0A397I6Y6_9GLOM</name>
<sequence>MATSSGDFGCILDLIWDALCTFMLKNNINFNEIMNIDNNLVKAWYCFFEWKGHRPGDISHECVQPKS</sequence>
<keyword evidence="2" id="KW-1185">Reference proteome</keyword>
<organism evidence="1 2">
    <name type="scientific">Diversispora epigaea</name>
    <dbReference type="NCBI Taxonomy" id="1348612"/>
    <lineage>
        <taxon>Eukaryota</taxon>
        <taxon>Fungi</taxon>
        <taxon>Fungi incertae sedis</taxon>
        <taxon>Mucoromycota</taxon>
        <taxon>Glomeromycotina</taxon>
        <taxon>Glomeromycetes</taxon>
        <taxon>Diversisporales</taxon>
        <taxon>Diversisporaceae</taxon>
        <taxon>Diversispora</taxon>
    </lineage>
</organism>
<gene>
    <name evidence="1" type="ORF">Glove_283g115</name>
</gene>
<proteinExistence type="predicted"/>
<comment type="caution">
    <text evidence="1">The sequence shown here is derived from an EMBL/GenBank/DDBJ whole genome shotgun (WGS) entry which is preliminary data.</text>
</comment>
<protein>
    <submittedName>
        <fullName evidence="1">Uncharacterized protein</fullName>
    </submittedName>
</protein>